<proteinExistence type="predicted"/>
<sequence>MHAEAAAHQTASVFAETTFIPPAYTAIERKTGSIRYPKRSYSWRHIAINAWMRSLYISGGTASDMESIIWR</sequence>
<gene>
    <name evidence="1" type="ORF">MM59RIKEN_06940</name>
</gene>
<reference evidence="1" key="1">
    <citation type="submission" date="2020-09" db="EMBL/GenBank/DDBJ databases">
        <title>New species isolated from human feces.</title>
        <authorList>
            <person name="Kitahara M."/>
            <person name="Shigeno Y."/>
            <person name="Shime M."/>
            <person name="Matsumoto Y."/>
            <person name="Nakamura S."/>
            <person name="Motooka D."/>
            <person name="Fukuoka S."/>
            <person name="Nishikawa H."/>
            <person name="Benno Y."/>
        </authorList>
    </citation>
    <scope>NUCLEOTIDE SEQUENCE</scope>
    <source>
        <strain evidence="1">MM59</strain>
    </source>
</reference>
<evidence type="ECO:0000313" key="2">
    <source>
        <dbReference type="Proteomes" id="UP000679848"/>
    </source>
</evidence>
<organism evidence="1 2">
    <name type="scientific">Pusillibacter faecalis</name>
    <dbReference type="NCBI Taxonomy" id="2714358"/>
    <lineage>
        <taxon>Bacteria</taxon>
        <taxon>Bacillati</taxon>
        <taxon>Bacillota</taxon>
        <taxon>Clostridia</taxon>
        <taxon>Eubacteriales</taxon>
        <taxon>Oscillospiraceae</taxon>
        <taxon>Pusillibacter</taxon>
    </lineage>
</organism>
<dbReference type="AlphaFoldDB" id="A0A810Q9T5"/>
<dbReference type="KEGG" id="pfaa:MM59RIKEN_06940"/>
<accession>A0A810Q9T5</accession>
<keyword evidence="2" id="KW-1185">Reference proteome</keyword>
<name>A0A810Q9T5_9FIRM</name>
<protein>
    <submittedName>
        <fullName evidence="1">Uncharacterized protein</fullName>
    </submittedName>
</protein>
<evidence type="ECO:0000313" key="1">
    <source>
        <dbReference type="EMBL" id="BCK83375.1"/>
    </source>
</evidence>
<dbReference type="EMBL" id="AP023420">
    <property type="protein sequence ID" value="BCK83375.1"/>
    <property type="molecule type" value="Genomic_DNA"/>
</dbReference>
<dbReference type="Proteomes" id="UP000679848">
    <property type="component" value="Chromosome"/>
</dbReference>